<dbReference type="Gene3D" id="3.30.1450.10">
    <property type="match status" value="1"/>
</dbReference>
<dbReference type="Pfam" id="PF04355">
    <property type="entry name" value="BamE"/>
    <property type="match status" value="1"/>
</dbReference>
<evidence type="ECO:0000259" key="3">
    <source>
        <dbReference type="Pfam" id="PF04355"/>
    </source>
</evidence>
<accession>A0A1I4ED93</accession>
<organism evidence="4 5">
    <name type="scientific">Loktanella salsilacus</name>
    <dbReference type="NCBI Taxonomy" id="195913"/>
    <lineage>
        <taxon>Bacteria</taxon>
        <taxon>Pseudomonadati</taxon>
        <taxon>Pseudomonadota</taxon>
        <taxon>Alphaproteobacteria</taxon>
        <taxon>Rhodobacterales</taxon>
        <taxon>Roseobacteraceae</taxon>
        <taxon>Loktanella</taxon>
    </lineage>
</organism>
<dbReference type="InterPro" id="IPR007450">
    <property type="entry name" value="BamE_dom"/>
</dbReference>
<evidence type="ECO:0000313" key="5">
    <source>
        <dbReference type="Proteomes" id="UP000199550"/>
    </source>
</evidence>
<gene>
    <name evidence="4" type="ORF">SAMN04488004_106205</name>
</gene>
<dbReference type="GO" id="GO:0019867">
    <property type="term" value="C:outer membrane"/>
    <property type="evidence" value="ECO:0007669"/>
    <property type="project" value="InterPro"/>
</dbReference>
<reference evidence="4 5" key="1">
    <citation type="submission" date="2016-10" db="EMBL/GenBank/DDBJ databases">
        <authorList>
            <person name="de Groot N.N."/>
        </authorList>
    </citation>
    <scope>NUCLEOTIDE SEQUENCE [LARGE SCALE GENOMIC DNA]</scope>
    <source>
        <strain evidence="4 5">DSM 16199</strain>
    </source>
</reference>
<keyword evidence="2" id="KW-0472">Membrane</keyword>
<evidence type="ECO:0000313" key="4">
    <source>
        <dbReference type="EMBL" id="SFL03748.1"/>
    </source>
</evidence>
<dbReference type="InterPro" id="IPR037873">
    <property type="entry name" value="BamE-like"/>
</dbReference>
<evidence type="ECO:0000256" key="1">
    <source>
        <dbReference type="ARBA" id="ARBA00022729"/>
    </source>
</evidence>
<dbReference type="Proteomes" id="UP000199550">
    <property type="component" value="Unassembled WGS sequence"/>
</dbReference>
<dbReference type="EMBL" id="FOTF01000006">
    <property type="protein sequence ID" value="SFL03748.1"/>
    <property type="molecule type" value="Genomic_DNA"/>
</dbReference>
<sequence length="163" mass="17430">MPIGYEEERAMTNGSKVGFRSLIIGCGLAFAVACTPIVRNYGYIPTDAELSAVAVGVDTRDTITETFGTPTTTGTVGESAFYYVQSRFETLGPGAPVEVDRQVLAISFNSAGTVSNIERFTLQDGNVVALSRRVTEDSVASNTFLRQLLGSVGRFNAEDLISE</sequence>
<feature type="domain" description="Outer membrane protein assembly factor BamE" evidence="3">
    <location>
        <begin position="42"/>
        <end position="117"/>
    </location>
</feature>
<dbReference type="RefSeq" id="WP_245754165.1">
    <property type="nucleotide sequence ID" value="NZ_CAXYBM010000019.1"/>
</dbReference>
<keyword evidence="1" id="KW-0732">Signal</keyword>
<evidence type="ECO:0000256" key="2">
    <source>
        <dbReference type="ARBA" id="ARBA00023136"/>
    </source>
</evidence>
<keyword evidence="5" id="KW-1185">Reference proteome</keyword>
<name>A0A1I4ED93_9RHOB</name>
<dbReference type="AlphaFoldDB" id="A0A1I4ED93"/>
<proteinExistence type="predicted"/>
<protein>
    <submittedName>
        <fullName evidence="4">Beta-barrel assembly machine subunit BamE</fullName>
    </submittedName>
</protein>
<dbReference type="STRING" id="195913.SAMN04488004_106205"/>